<name>A0A561EBP1_9MICO</name>
<dbReference type="InterPro" id="IPR004381">
    <property type="entry name" value="Glycerate_kinase"/>
</dbReference>
<evidence type="ECO:0000256" key="2">
    <source>
        <dbReference type="ARBA" id="ARBA00022679"/>
    </source>
</evidence>
<dbReference type="InterPro" id="IPR036129">
    <property type="entry name" value="Glycerate_kinase_sf"/>
</dbReference>
<evidence type="ECO:0000313" key="4">
    <source>
        <dbReference type="EMBL" id="TWE13033.1"/>
    </source>
</evidence>
<dbReference type="Pfam" id="PF02595">
    <property type="entry name" value="Gly_kinase"/>
    <property type="match status" value="1"/>
</dbReference>
<proteinExistence type="inferred from homology"/>
<evidence type="ECO:0000256" key="1">
    <source>
        <dbReference type="ARBA" id="ARBA00006284"/>
    </source>
</evidence>
<dbReference type="AlphaFoldDB" id="A0A561EBP1"/>
<accession>A0A561EBP1</accession>
<dbReference type="GO" id="GO:0031388">
    <property type="term" value="P:organic acid phosphorylation"/>
    <property type="evidence" value="ECO:0007669"/>
    <property type="project" value="InterPro"/>
</dbReference>
<dbReference type="PANTHER" id="PTHR21599:SF0">
    <property type="entry name" value="GLYCERATE KINASE"/>
    <property type="match status" value="1"/>
</dbReference>
<keyword evidence="2" id="KW-0808">Transferase</keyword>
<dbReference type="GO" id="GO:0008887">
    <property type="term" value="F:glycerate kinase activity"/>
    <property type="evidence" value="ECO:0007669"/>
    <property type="project" value="InterPro"/>
</dbReference>
<dbReference type="Gene3D" id="3.90.1510.10">
    <property type="entry name" value="Glycerate kinase, domain 2"/>
    <property type="match status" value="1"/>
</dbReference>
<dbReference type="EMBL" id="VIVQ01000001">
    <property type="protein sequence ID" value="TWE13033.1"/>
    <property type="molecule type" value="Genomic_DNA"/>
</dbReference>
<reference evidence="4 5" key="1">
    <citation type="submission" date="2019-06" db="EMBL/GenBank/DDBJ databases">
        <title>Sequencing the genomes of 1000 actinobacteria strains.</title>
        <authorList>
            <person name="Klenk H.-P."/>
        </authorList>
    </citation>
    <scope>NUCLEOTIDE SEQUENCE [LARGE SCALE GENOMIC DNA]</scope>
    <source>
        <strain evidence="4 5">DSM 19560</strain>
    </source>
</reference>
<dbReference type="Proteomes" id="UP000318297">
    <property type="component" value="Unassembled WGS sequence"/>
</dbReference>
<sequence>MADVRSAPTPHNVRVRVLVTSDHWGELSASEATTAIVVGWQERAPFVDIDALPFSAGGRGFVAALDDAIGGSRVAVAASSATWADVLVSNGCTYVEAAQVCPGGDSTGLGTVIDNVLHRGARRIVVGVGDIDGVDGGRGLIEAIGRSADLATALAAARERLSDVELTVAYDNERTLLGLQGACAAAVESLGWDPRVAQEAEAAMGRYADHVRRLLPVRRDLISGKEHRLDREPGAGAGGGIAFGLAALGGRLLAGASCVADVVGLRHRVGAADLVVVGTQTFDWRCLGEHPVSTVVRAAAAEARPTVVLAEHVEVGRRETMSLGASAAYSVIDPMSRRQPPAPSELRGSLQALARRVAGTWTPRPHGDVG</sequence>
<keyword evidence="3 4" id="KW-0418">Kinase</keyword>
<evidence type="ECO:0000256" key="3">
    <source>
        <dbReference type="ARBA" id="ARBA00022777"/>
    </source>
</evidence>
<dbReference type="InterPro" id="IPR018193">
    <property type="entry name" value="Glyc_kinase_flavodox-like_fold"/>
</dbReference>
<dbReference type="Gene3D" id="3.40.50.10350">
    <property type="entry name" value="Glycerate kinase, domain 1"/>
    <property type="match status" value="1"/>
</dbReference>
<protein>
    <submittedName>
        <fullName evidence="4">Glycerate kinase</fullName>
    </submittedName>
</protein>
<keyword evidence="5" id="KW-1185">Reference proteome</keyword>
<dbReference type="InterPro" id="IPR018197">
    <property type="entry name" value="Glycerate_kinase_RE-like"/>
</dbReference>
<evidence type="ECO:0000313" key="5">
    <source>
        <dbReference type="Proteomes" id="UP000318297"/>
    </source>
</evidence>
<comment type="similarity">
    <text evidence="1">Belongs to the glycerate kinase type-1 family.</text>
</comment>
<organism evidence="4 5">
    <name type="scientific">Rudaeicoccus suwonensis</name>
    <dbReference type="NCBI Taxonomy" id="657409"/>
    <lineage>
        <taxon>Bacteria</taxon>
        <taxon>Bacillati</taxon>
        <taxon>Actinomycetota</taxon>
        <taxon>Actinomycetes</taxon>
        <taxon>Micrococcales</taxon>
        <taxon>Dermacoccaceae</taxon>
        <taxon>Rudaeicoccus</taxon>
    </lineage>
</organism>
<comment type="caution">
    <text evidence="4">The sequence shown here is derived from an EMBL/GenBank/DDBJ whole genome shotgun (WGS) entry which is preliminary data.</text>
</comment>
<dbReference type="PANTHER" id="PTHR21599">
    <property type="entry name" value="GLYCERATE KINASE"/>
    <property type="match status" value="1"/>
</dbReference>
<dbReference type="SUPFAM" id="SSF110738">
    <property type="entry name" value="Glycerate kinase I"/>
    <property type="match status" value="1"/>
</dbReference>
<gene>
    <name evidence="4" type="ORF">BKA23_1861</name>
</gene>